<organism evidence="3 4">
    <name type="scientific">Cardiocondyla obscurior</name>
    <dbReference type="NCBI Taxonomy" id="286306"/>
    <lineage>
        <taxon>Eukaryota</taxon>
        <taxon>Metazoa</taxon>
        <taxon>Ecdysozoa</taxon>
        <taxon>Arthropoda</taxon>
        <taxon>Hexapoda</taxon>
        <taxon>Insecta</taxon>
        <taxon>Pterygota</taxon>
        <taxon>Neoptera</taxon>
        <taxon>Endopterygota</taxon>
        <taxon>Hymenoptera</taxon>
        <taxon>Apocrita</taxon>
        <taxon>Aculeata</taxon>
        <taxon>Formicoidea</taxon>
        <taxon>Formicidae</taxon>
        <taxon>Myrmicinae</taxon>
        <taxon>Cardiocondyla</taxon>
    </lineage>
</organism>
<dbReference type="Proteomes" id="UP001430953">
    <property type="component" value="Unassembled WGS sequence"/>
</dbReference>
<reference evidence="3 4" key="1">
    <citation type="submission" date="2023-03" db="EMBL/GenBank/DDBJ databases">
        <title>High recombination rates correlate with genetic variation in Cardiocondyla obscurior ants.</title>
        <authorList>
            <person name="Errbii M."/>
        </authorList>
    </citation>
    <scope>NUCLEOTIDE SEQUENCE [LARGE SCALE GENOMIC DNA]</scope>
    <source>
        <strain evidence="3">Alpha-2009</strain>
        <tissue evidence="3">Whole body</tissue>
    </source>
</reference>
<accession>A0AAW2GCZ6</accession>
<sequence>MCQLHRYEDWLLFCYPRSLVDLPRDAGLARQDTSVASVSYNLAPYIFLLLLFFLSHIYLYVYLAPVVFNPSRLTGFCPRMREQEEVNGEPAKQKDRPTDRLRRKSDEQNEGK</sequence>
<dbReference type="AlphaFoldDB" id="A0AAW2GCZ6"/>
<evidence type="ECO:0000256" key="1">
    <source>
        <dbReference type="SAM" id="MobiDB-lite"/>
    </source>
</evidence>
<comment type="caution">
    <text evidence="3">The sequence shown here is derived from an EMBL/GenBank/DDBJ whole genome shotgun (WGS) entry which is preliminary data.</text>
</comment>
<evidence type="ECO:0000256" key="2">
    <source>
        <dbReference type="SAM" id="Phobius"/>
    </source>
</evidence>
<gene>
    <name evidence="3" type="ORF">PUN28_004891</name>
</gene>
<feature type="region of interest" description="Disordered" evidence="1">
    <location>
        <begin position="83"/>
        <end position="112"/>
    </location>
</feature>
<protein>
    <recommendedName>
        <fullName evidence="5">Transmembrane protein</fullName>
    </recommendedName>
</protein>
<keyword evidence="2" id="KW-1133">Transmembrane helix</keyword>
<feature type="compositionally biased region" description="Basic and acidic residues" evidence="1">
    <location>
        <begin position="91"/>
        <end position="112"/>
    </location>
</feature>
<dbReference type="EMBL" id="JADYXP020000004">
    <property type="protein sequence ID" value="KAL0126081.1"/>
    <property type="molecule type" value="Genomic_DNA"/>
</dbReference>
<evidence type="ECO:0000313" key="3">
    <source>
        <dbReference type="EMBL" id="KAL0126081.1"/>
    </source>
</evidence>
<feature type="transmembrane region" description="Helical" evidence="2">
    <location>
        <begin position="42"/>
        <end position="63"/>
    </location>
</feature>
<proteinExistence type="predicted"/>
<keyword evidence="4" id="KW-1185">Reference proteome</keyword>
<keyword evidence="2" id="KW-0472">Membrane</keyword>
<evidence type="ECO:0008006" key="5">
    <source>
        <dbReference type="Google" id="ProtNLM"/>
    </source>
</evidence>
<name>A0AAW2GCZ6_9HYME</name>
<evidence type="ECO:0000313" key="4">
    <source>
        <dbReference type="Proteomes" id="UP001430953"/>
    </source>
</evidence>
<keyword evidence="2" id="KW-0812">Transmembrane</keyword>